<keyword evidence="4" id="KW-1015">Disulfide bond</keyword>
<dbReference type="PANTHER" id="PTHR46513">
    <property type="entry name" value="VITELLOGENIN RECEPTOR-LIKE PROTEIN-RELATED-RELATED"/>
    <property type="match status" value="1"/>
</dbReference>
<gene>
    <name evidence="7" type="ORF">WA026_012466</name>
</gene>
<feature type="non-terminal residue" evidence="7">
    <location>
        <position position="1"/>
    </location>
</feature>
<dbReference type="Proteomes" id="UP001431783">
    <property type="component" value="Unassembled WGS sequence"/>
</dbReference>
<evidence type="ECO:0000256" key="1">
    <source>
        <dbReference type="ARBA" id="ARBA00022536"/>
    </source>
</evidence>
<proteinExistence type="predicted"/>
<evidence type="ECO:0000256" key="5">
    <source>
        <dbReference type="ARBA" id="ARBA00023180"/>
    </source>
</evidence>
<feature type="repeat" description="LDL-receptor class B" evidence="6">
    <location>
        <begin position="66"/>
        <end position="108"/>
    </location>
</feature>
<organism evidence="7 8">
    <name type="scientific">Henosepilachna vigintioctopunctata</name>
    <dbReference type="NCBI Taxonomy" id="420089"/>
    <lineage>
        <taxon>Eukaryota</taxon>
        <taxon>Metazoa</taxon>
        <taxon>Ecdysozoa</taxon>
        <taxon>Arthropoda</taxon>
        <taxon>Hexapoda</taxon>
        <taxon>Insecta</taxon>
        <taxon>Pterygota</taxon>
        <taxon>Neoptera</taxon>
        <taxon>Endopterygota</taxon>
        <taxon>Coleoptera</taxon>
        <taxon>Polyphaga</taxon>
        <taxon>Cucujiformia</taxon>
        <taxon>Coccinelloidea</taxon>
        <taxon>Coccinellidae</taxon>
        <taxon>Epilachninae</taxon>
        <taxon>Epilachnini</taxon>
        <taxon>Henosepilachna</taxon>
    </lineage>
</organism>
<dbReference type="EMBL" id="JARQZJ010000096">
    <property type="protein sequence ID" value="KAK9885701.1"/>
    <property type="molecule type" value="Genomic_DNA"/>
</dbReference>
<evidence type="ECO:0000313" key="8">
    <source>
        <dbReference type="Proteomes" id="UP001431783"/>
    </source>
</evidence>
<keyword evidence="2" id="KW-0732">Signal</keyword>
<comment type="caution">
    <text evidence="7">The sequence shown here is derived from an EMBL/GenBank/DDBJ whole genome shotgun (WGS) entry which is preliminary data.</text>
</comment>
<reference evidence="7 8" key="1">
    <citation type="submission" date="2023-03" db="EMBL/GenBank/DDBJ databases">
        <title>Genome insight into feeding habits of ladybird beetles.</title>
        <authorList>
            <person name="Li H.-S."/>
            <person name="Huang Y.-H."/>
            <person name="Pang H."/>
        </authorList>
    </citation>
    <scope>NUCLEOTIDE SEQUENCE [LARGE SCALE GENOMIC DNA]</scope>
    <source>
        <strain evidence="7">SYSU_2023b</strain>
        <tissue evidence="7">Whole body</tissue>
    </source>
</reference>
<keyword evidence="8" id="KW-1185">Reference proteome</keyword>
<protein>
    <submittedName>
        <fullName evidence="7">Uncharacterized protein</fullName>
    </submittedName>
</protein>
<dbReference type="InterPro" id="IPR050778">
    <property type="entry name" value="Cueball_EGF_LRP_Nidogen"/>
</dbReference>
<name>A0AAW1UQA7_9CUCU</name>
<accession>A0AAW1UQA7</accession>
<dbReference type="SUPFAM" id="SSF63825">
    <property type="entry name" value="YWTD domain"/>
    <property type="match status" value="1"/>
</dbReference>
<dbReference type="AlphaFoldDB" id="A0AAW1UQA7"/>
<evidence type="ECO:0000256" key="3">
    <source>
        <dbReference type="ARBA" id="ARBA00022737"/>
    </source>
</evidence>
<dbReference type="FunFam" id="2.120.10.30:FF:000241">
    <property type="entry name" value="Low-density lipoprotein receptor-related protein 6"/>
    <property type="match status" value="1"/>
</dbReference>
<sequence>KVLISDDLEKPRAIAVGPELGWLFWSDWSDRKPKIERANLDGTQRTIIVSKDLVWPNGVTLDLVSRKIYWCDAKEDKIEFANMDGKDRRILINTEVPHVFGLSLMGDYLYWTDWERRAIDRAHKESGKFLMNFDM</sequence>
<evidence type="ECO:0000256" key="4">
    <source>
        <dbReference type="ARBA" id="ARBA00023157"/>
    </source>
</evidence>
<evidence type="ECO:0000313" key="7">
    <source>
        <dbReference type="EMBL" id="KAK9885701.1"/>
    </source>
</evidence>
<evidence type="ECO:0000256" key="2">
    <source>
        <dbReference type="ARBA" id="ARBA00022729"/>
    </source>
</evidence>
<keyword evidence="5" id="KW-0325">Glycoprotein</keyword>
<dbReference type="Pfam" id="PF00058">
    <property type="entry name" value="Ldl_recept_b"/>
    <property type="match status" value="2"/>
</dbReference>
<dbReference type="Gene3D" id="2.120.10.30">
    <property type="entry name" value="TolB, C-terminal domain"/>
    <property type="match status" value="1"/>
</dbReference>
<keyword evidence="1" id="KW-0245">EGF-like domain</keyword>
<dbReference type="InterPro" id="IPR011042">
    <property type="entry name" value="6-blade_b-propeller_TolB-like"/>
</dbReference>
<dbReference type="SMART" id="SM00135">
    <property type="entry name" value="LY"/>
    <property type="match status" value="3"/>
</dbReference>
<feature type="repeat" description="LDL-receptor class B" evidence="6">
    <location>
        <begin position="21"/>
        <end position="65"/>
    </location>
</feature>
<keyword evidence="3" id="KW-0677">Repeat</keyword>
<dbReference type="PANTHER" id="PTHR46513:SF41">
    <property type="entry name" value="LOW-DENSITY LIPOPROTEIN RECEPTOR-RELATED PROTEIN"/>
    <property type="match status" value="1"/>
</dbReference>
<evidence type="ECO:0000256" key="6">
    <source>
        <dbReference type="PROSITE-ProRule" id="PRU00461"/>
    </source>
</evidence>
<dbReference type="InterPro" id="IPR000033">
    <property type="entry name" value="LDLR_classB_rpt"/>
</dbReference>
<dbReference type="PROSITE" id="PS51120">
    <property type="entry name" value="LDLRB"/>
    <property type="match status" value="2"/>
</dbReference>